<dbReference type="EMBL" id="JAVRRA010000777">
    <property type="protein sequence ID" value="KAK5284634.1"/>
    <property type="molecule type" value="Genomic_DNA"/>
</dbReference>
<feature type="region of interest" description="Disordered" evidence="1">
    <location>
        <begin position="149"/>
        <end position="226"/>
    </location>
</feature>
<feature type="non-terminal residue" evidence="2">
    <location>
        <position position="226"/>
    </location>
</feature>
<feature type="compositionally biased region" description="Basic and acidic residues" evidence="1">
    <location>
        <begin position="106"/>
        <end position="121"/>
    </location>
</feature>
<accession>A0ABR0M5P2</accession>
<keyword evidence="3" id="KW-1185">Reference proteome</keyword>
<organism evidence="2 3">
    <name type="scientific">Cryomyces antarcticus</name>
    <dbReference type="NCBI Taxonomy" id="329879"/>
    <lineage>
        <taxon>Eukaryota</taxon>
        <taxon>Fungi</taxon>
        <taxon>Dikarya</taxon>
        <taxon>Ascomycota</taxon>
        <taxon>Pezizomycotina</taxon>
        <taxon>Dothideomycetes</taxon>
        <taxon>Dothideomycetes incertae sedis</taxon>
        <taxon>Cryomyces</taxon>
    </lineage>
</organism>
<name>A0ABR0M5P2_9PEZI</name>
<feature type="region of interest" description="Disordered" evidence="1">
    <location>
        <begin position="31"/>
        <end position="71"/>
    </location>
</feature>
<reference evidence="2 3" key="1">
    <citation type="submission" date="2023-08" db="EMBL/GenBank/DDBJ databases">
        <title>Black Yeasts Isolated from many extreme environments.</title>
        <authorList>
            <person name="Coleine C."/>
            <person name="Stajich J.E."/>
            <person name="Selbmann L."/>
        </authorList>
    </citation>
    <scope>NUCLEOTIDE SEQUENCE [LARGE SCALE GENOMIC DNA]</scope>
    <source>
        <strain evidence="2 3">CCFEE 536</strain>
    </source>
</reference>
<evidence type="ECO:0000313" key="3">
    <source>
        <dbReference type="Proteomes" id="UP001357485"/>
    </source>
</evidence>
<gene>
    <name evidence="2" type="ORF">LTR16_005109</name>
</gene>
<sequence length="226" mass="25060">MSATSSPPARTPRKQPITNLYKAAMNRFLTRKKFKEDAPSERRPSEDYQPSLLSQSAWRDPKRWKKNKKVQQEQKVEVNILGALPSTDNFRTSLMMPNLSARFSMLREQDDPNSKLGKASDDSVLQPKRQSRLMDFGFTVGGLSDIAERSSVTSSIRPPFAYGRQDSYVSDDGDGTDNDSSQNGSLMSRARPGEGNVLFGGRQKVYRIPVGPPRGSGPGNEGRSMG</sequence>
<feature type="region of interest" description="Disordered" evidence="1">
    <location>
        <begin position="106"/>
        <end position="128"/>
    </location>
</feature>
<protein>
    <submittedName>
        <fullName evidence="2">Uncharacterized protein</fullName>
    </submittedName>
</protein>
<evidence type="ECO:0000313" key="2">
    <source>
        <dbReference type="EMBL" id="KAK5284634.1"/>
    </source>
</evidence>
<proteinExistence type="predicted"/>
<feature type="compositionally biased region" description="Gly residues" evidence="1">
    <location>
        <begin position="214"/>
        <end position="226"/>
    </location>
</feature>
<feature type="compositionally biased region" description="Basic and acidic residues" evidence="1">
    <location>
        <begin position="34"/>
        <end position="46"/>
    </location>
</feature>
<evidence type="ECO:0000256" key="1">
    <source>
        <dbReference type="SAM" id="MobiDB-lite"/>
    </source>
</evidence>
<comment type="caution">
    <text evidence="2">The sequence shown here is derived from an EMBL/GenBank/DDBJ whole genome shotgun (WGS) entry which is preliminary data.</text>
</comment>
<dbReference type="Proteomes" id="UP001357485">
    <property type="component" value="Unassembled WGS sequence"/>
</dbReference>